<dbReference type="PANTHER" id="PTHR35795:SF1">
    <property type="entry name" value="BIS(5'-NUCLEOSYL)-TETRAPHOSPHATASE, SYMMETRICAL"/>
    <property type="match status" value="1"/>
</dbReference>
<organism evidence="2">
    <name type="scientific">uncultured Paludibacter sp</name>
    <dbReference type="NCBI Taxonomy" id="497635"/>
    <lineage>
        <taxon>Bacteria</taxon>
        <taxon>Pseudomonadati</taxon>
        <taxon>Bacteroidota</taxon>
        <taxon>Bacteroidia</taxon>
        <taxon>Bacteroidales</taxon>
        <taxon>Paludibacteraceae</taxon>
        <taxon>Paludibacter</taxon>
        <taxon>environmental samples</taxon>
    </lineage>
</organism>
<dbReference type="InterPro" id="IPR006675">
    <property type="entry name" value="HDIG_dom"/>
</dbReference>
<evidence type="ECO:0000313" key="2">
    <source>
        <dbReference type="EMBL" id="VBB46474.1"/>
    </source>
</evidence>
<accession>A0A653AFN0</accession>
<dbReference type="InterPro" id="IPR003607">
    <property type="entry name" value="HD/PDEase_dom"/>
</dbReference>
<dbReference type="InterPro" id="IPR006674">
    <property type="entry name" value="HD_domain"/>
</dbReference>
<dbReference type="PANTHER" id="PTHR35795">
    <property type="entry name" value="SLR1885 PROTEIN"/>
    <property type="match status" value="1"/>
</dbReference>
<dbReference type="Pfam" id="PF01966">
    <property type="entry name" value="HD"/>
    <property type="match status" value="1"/>
</dbReference>
<sequence>MIFILQKYKINEMNPYSILEKYYDKHSRQYEILIAHSEQVRNKALEVADKHPELNANKEFIAEAAMLHDIGVFLTNAPKIDCFGDKEYICHGFLGSDIIKKEGFPLHALVCERHTGTGMSLEYIIENNLPLPHRDMRPVSIEEQIICYADKFFSKTKLNKELSVEKIISKLHKYGDSHAQRFLSWHEKFC</sequence>
<dbReference type="CDD" id="cd00077">
    <property type="entry name" value="HDc"/>
    <property type="match status" value="1"/>
</dbReference>
<dbReference type="SUPFAM" id="SSF109604">
    <property type="entry name" value="HD-domain/PDEase-like"/>
    <property type="match status" value="1"/>
</dbReference>
<dbReference type="Gene3D" id="1.10.3210.10">
    <property type="entry name" value="Hypothetical protein af1432"/>
    <property type="match status" value="1"/>
</dbReference>
<protein>
    <recommendedName>
        <fullName evidence="1">HD domain-containing protein</fullName>
    </recommendedName>
</protein>
<dbReference type="InterPro" id="IPR051094">
    <property type="entry name" value="Diverse_Catalytic_Enzymes"/>
</dbReference>
<gene>
    <name evidence="2" type="ORF">TRIP_D390087</name>
</gene>
<dbReference type="NCBIfam" id="TIGR00277">
    <property type="entry name" value="HDIG"/>
    <property type="match status" value="1"/>
</dbReference>
<feature type="domain" description="HD" evidence="1">
    <location>
        <begin position="34"/>
        <end position="152"/>
    </location>
</feature>
<evidence type="ECO:0000259" key="1">
    <source>
        <dbReference type="Pfam" id="PF01966"/>
    </source>
</evidence>
<dbReference type="AlphaFoldDB" id="A0A653AFN0"/>
<reference evidence="2" key="1">
    <citation type="submission" date="2018-07" db="EMBL/GenBank/DDBJ databases">
        <authorList>
            <consortium name="Genoscope - CEA"/>
            <person name="William W."/>
        </authorList>
    </citation>
    <scope>NUCLEOTIDE SEQUENCE</scope>
    <source>
        <strain evidence="2">IK1</strain>
    </source>
</reference>
<name>A0A653AFN0_9BACT</name>
<dbReference type="EMBL" id="UPXZ01000033">
    <property type="protein sequence ID" value="VBB46474.1"/>
    <property type="molecule type" value="Genomic_DNA"/>
</dbReference>
<proteinExistence type="predicted"/>